<dbReference type="SUPFAM" id="SSF49401">
    <property type="entry name" value="Bacterial adhesins"/>
    <property type="match status" value="1"/>
</dbReference>
<dbReference type="InterPro" id="IPR054160">
    <property type="entry name" value="MrkD_recept-bd"/>
</dbReference>
<accession>A0A6P2JM74</accession>
<keyword evidence="3" id="KW-0281">Fimbrium</keyword>
<dbReference type="Proteomes" id="UP000494170">
    <property type="component" value="Unassembled WGS sequence"/>
</dbReference>
<evidence type="ECO:0000256" key="2">
    <source>
        <dbReference type="ARBA" id="ARBA00006671"/>
    </source>
</evidence>
<dbReference type="PANTHER" id="PTHR33420:SF14">
    <property type="entry name" value="TYPE 1 FIMBRIN D-MANNOSE SPECIFIC ADHESIN"/>
    <property type="match status" value="1"/>
</dbReference>
<proteinExistence type="inferred from homology"/>
<reference evidence="7 8" key="1">
    <citation type="submission" date="2019-09" db="EMBL/GenBank/DDBJ databases">
        <authorList>
            <person name="Depoorter E."/>
        </authorList>
    </citation>
    <scope>NUCLEOTIDE SEQUENCE [LARGE SCALE GENOMIC DNA]</scope>
    <source>
        <strain evidence="7">LMG 6863</strain>
    </source>
</reference>
<gene>
    <name evidence="7" type="ORF">BLA6863_02032</name>
</gene>
<evidence type="ECO:0000256" key="3">
    <source>
        <dbReference type="ARBA" id="ARBA00023263"/>
    </source>
</evidence>
<dbReference type="InterPro" id="IPR008966">
    <property type="entry name" value="Adhesion_dom_sf"/>
</dbReference>
<dbReference type="Gene3D" id="2.60.40.3310">
    <property type="match status" value="1"/>
</dbReference>
<dbReference type="Pfam" id="PF00419">
    <property type="entry name" value="Fimbrial"/>
    <property type="match status" value="1"/>
</dbReference>
<feature type="domain" description="Fimbrial-type adhesion" evidence="5">
    <location>
        <begin position="191"/>
        <end position="340"/>
    </location>
</feature>
<comment type="similarity">
    <text evidence="2">Belongs to the fimbrial protein family.</text>
</comment>
<dbReference type="Gene3D" id="2.60.40.1090">
    <property type="entry name" value="Fimbrial-type adhesion domain"/>
    <property type="match status" value="1"/>
</dbReference>
<protein>
    <submittedName>
        <fullName evidence="7">Type-1 fimbrial protein subunit A</fullName>
    </submittedName>
</protein>
<dbReference type="GO" id="GO:0043709">
    <property type="term" value="P:cell adhesion involved in single-species biofilm formation"/>
    <property type="evidence" value="ECO:0007669"/>
    <property type="project" value="TreeGrafter"/>
</dbReference>
<evidence type="ECO:0000256" key="4">
    <source>
        <dbReference type="SAM" id="SignalP"/>
    </source>
</evidence>
<name>A0A6P2JM74_BURL3</name>
<dbReference type="GO" id="GO:0009289">
    <property type="term" value="C:pilus"/>
    <property type="evidence" value="ECO:0007669"/>
    <property type="project" value="UniProtKB-SubCell"/>
</dbReference>
<dbReference type="InterPro" id="IPR000259">
    <property type="entry name" value="Adhesion_dom_fimbrial"/>
</dbReference>
<dbReference type="InterPro" id="IPR050263">
    <property type="entry name" value="Bact_Fimbrial_Adh_Pro"/>
</dbReference>
<evidence type="ECO:0000256" key="1">
    <source>
        <dbReference type="ARBA" id="ARBA00004561"/>
    </source>
</evidence>
<dbReference type="PANTHER" id="PTHR33420">
    <property type="entry name" value="FIMBRIAL SUBUNIT ELFA-RELATED"/>
    <property type="match status" value="1"/>
</dbReference>
<dbReference type="EMBL" id="CABVPY010000010">
    <property type="protein sequence ID" value="VWB45271.1"/>
    <property type="molecule type" value="Genomic_DNA"/>
</dbReference>
<evidence type="ECO:0000259" key="5">
    <source>
        <dbReference type="Pfam" id="PF00419"/>
    </source>
</evidence>
<dbReference type="InterPro" id="IPR036937">
    <property type="entry name" value="Adhesion_dom_fimbrial_sf"/>
</dbReference>
<evidence type="ECO:0000259" key="6">
    <source>
        <dbReference type="Pfam" id="PF22003"/>
    </source>
</evidence>
<dbReference type="AlphaFoldDB" id="A0A6P2JM74"/>
<evidence type="ECO:0000313" key="8">
    <source>
        <dbReference type="Proteomes" id="UP000494170"/>
    </source>
</evidence>
<feature type="signal peptide" evidence="4">
    <location>
        <begin position="1"/>
        <end position="25"/>
    </location>
</feature>
<dbReference type="Pfam" id="PF22003">
    <property type="entry name" value="MrkDrd"/>
    <property type="match status" value="1"/>
</dbReference>
<organism evidence="7 8">
    <name type="scientific">Burkholderia lata (strain ATCC 17760 / DSM 23089 / LMG 22485 / NCIMB 9086 / R18194 / 383)</name>
    <dbReference type="NCBI Taxonomy" id="482957"/>
    <lineage>
        <taxon>Bacteria</taxon>
        <taxon>Pseudomonadati</taxon>
        <taxon>Pseudomonadota</taxon>
        <taxon>Betaproteobacteria</taxon>
        <taxon>Burkholderiales</taxon>
        <taxon>Burkholderiaceae</taxon>
        <taxon>Burkholderia</taxon>
        <taxon>Burkholderia cepacia complex</taxon>
    </lineage>
</organism>
<feature type="chain" id="PRO_5026776645" evidence="4">
    <location>
        <begin position="26"/>
        <end position="340"/>
    </location>
</feature>
<sequence>MRIGMSAAYRACLMIGALLPATAWADVKCYNIIDGIKTDQPSVALIPSMSPPSFSPLVPVGTVLIRQDLLSTGKTFTLHCDGSIRNTQYTREGVQGQYNTWPTNVAGIGVRIQFTGSGGGVGQWWPYRNDSMNVITGEYNGNRKLLVEFVKTGPISAGGALVGEIGAGRARDNSFKFMSFQVAGGGITITPRVPTCKVREKTLTVPLGDIAAYKVLPTVGSTSEAKPFKIVLDCDGGEEGSITKTYMTLTDVNNNANLSDTLTLSPTETSAKGLGVQVLNGTKPVSFGPDSSVTGNPGQFYTGTTQNGVLEIPLSARYVRTGIMNSGTVNARASFTMNYQ</sequence>
<evidence type="ECO:0000313" key="7">
    <source>
        <dbReference type="EMBL" id="VWB45271.1"/>
    </source>
</evidence>
<comment type="subcellular location">
    <subcellularLocation>
        <location evidence="1">Fimbrium</location>
    </subcellularLocation>
</comment>
<keyword evidence="4" id="KW-0732">Signal</keyword>
<feature type="domain" description="MrkD-like receptor binding" evidence="6">
    <location>
        <begin position="55"/>
        <end position="162"/>
    </location>
</feature>